<feature type="domain" description="Prepilin type IV endopeptidase peptidase" evidence="3">
    <location>
        <begin position="6"/>
        <end position="107"/>
    </location>
</feature>
<dbReference type="RefSeq" id="WP_013916757.1">
    <property type="nucleotide sequence ID" value="NC_015690.1"/>
</dbReference>
<keyword evidence="2" id="KW-0472">Membrane</keyword>
<evidence type="ECO:0000256" key="2">
    <source>
        <dbReference type="SAM" id="Phobius"/>
    </source>
</evidence>
<dbReference type="InterPro" id="IPR050882">
    <property type="entry name" value="Prepilin_peptidase/N-MTase"/>
</dbReference>
<comment type="similarity">
    <text evidence="1">Belongs to the peptidase A24 family.</text>
</comment>
<accession>F8F8L0</accession>
<reference evidence="4 5" key="2">
    <citation type="journal article" date="2013" name="Genome Announc.">
        <title>Genome Sequence of Growth-Improving Paenibacillus mucilaginosus Strain KNP414.</title>
        <authorList>
            <person name="Lu J.J."/>
            <person name="Wang J.F."/>
            <person name="Hu X.F."/>
        </authorList>
    </citation>
    <scope>NUCLEOTIDE SEQUENCE [LARGE SCALE GENOMIC DNA]</scope>
    <source>
        <strain evidence="4 5">KNP414</strain>
    </source>
</reference>
<dbReference type="AlphaFoldDB" id="F8F8L0"/>
<feature type="transmembrane region" description="Helical" evidence="2">
    <location>
        <begin position="49"/>
        <end position="69"/>
    </location>
</feature>
<evidence type="ECO:0000256" key="1">
    <source>
        <dbReference type="ARBA" id="ARBA00005801"/>
    </source>
</evidence>
<evidence type="ECO:0000313" key="4">
    <source>
        <dbReference type="EMBL" id="AEI41598.1"/>
    </source>
</evidence>
<dbReference type="EMBL" id="CP002869">
    <property type="protein sequence ID" value="AEI41598.1"/>
    <property type="molecule type" value="Genomic_DNA"/>
</dbReference>
<dbReference type="HOGENOM" id="CLU_057101_4_0_9"/>
<dbReference type="Proteomes" id="UP000006620">
    <property type="component" value="Chromosome"/>
</dbReference>
<gene>
    <name evidence="4" type="ordered locus">KNP414_03040</name>
</gene>
<dbReference type="GO" id="GO:0004190">
    <property type="term" value="F:aspartic-type endopeptidase activity"/>
    <property type="evidence" value="ECO:0007669"/>
    <property type="project" value="InterPro"/>
</dbReference>
<keyword evidence="2" id="KW-0812">Transmembrane</keyword>
<organism evidence="4 5">
    <name type="scientific">Paenibacillus mucilaginosus (strain KNP414)</name>
    <dbReference type="NCBI Taxonomy" id="1036673"/>
    <lineage>
        <taxon>Bacteria</taxon>
        <taxon>Bacillati</taxon>
        <taxon>Bacillota</taxon>
        <taxon>Bacilli</taxon>
        <taxon>Bacillales</taxon>
        <taxon>Paenibacillaceae</taxon>
        <taxon>Paenibacillus</taxon>
    </lineage>
</organism>
<dbReference type="Gene3D" id="1.20.120.1220">
    <property type="match status" value="1"/>
</dbReference>
<dbReference type="Pfam" id="PF01478">
    <property type="entry name" value="Peptidase_A24"/>
    <property type="match status" value="1"/>
</dbReference>
<name>F8F8L0_PAEMK</name>
<protein>
    <recommendedName>
        <fullName evidence="3">Prepilin type IV endopeptidase peptidase domain-containing protein</fullName>
    </recommendedName>
</protein>
<dbReference type="PANTHER" id="PTHR30487">
    <property type="entry name" value="TYPE 4 PREPILIN-LIKE PROTEINS LEADER PEPTIDE-PROCESSING ENZYME"/>
    <property type="match status" value="1"/>
</dbReference>
<dbReference type="PANTHER" id="PTHR30487:SF0">
    <property type="entry name" value="PREPILIN LEADER PEPTIDASE_N-METHYLTRANSFERASE-RELATED"/>
    <property type="match status" value="1"/>
</dbReference>
<evidence type="ECO:0000259" key="3">
    <source>
        <dbReference type="Pfam" id="PF01478"/>
    </source>
</evidence>
<dbReference type="PATRIC" id="fig|1036673.3.peg.2788"/>
<proteinExistence type="inferred from homology"/>
<reference evidence="5" key="1">
    <citation type="submission" date="2011-06" db="EMBL/GenBank/DDBJ databases">
        <title>Complete genome sequence of Paenibacillus mucilaginosus KNP414.</title>
        <authorList>
            <person name="Wang J."/>
            <person name="Hu S."/>
            <person name="Hu X."/>
            <person name="Zhang B."/>
            <person name="Dong D."/>
            <person name="Zhang S."/>
            <person name="Zhao K."/>
            <person name="Wu D."/>
        </authorList>
    </citation>
    <scope>NUCLEOTIDE SEQUENCE [LARGE SCALE GENOMIC DNA]</scope>
    <source>
        <strain evidence="5">KNP414</strain>
    </source>
</reference>
<dbReference type="GO" id="GO:0005886">
    <property type="term" value="C:plasma membrane"/>
    <property type="evidence" value="ECO:0007669"/>
    <property type="project" value="TreeGrafter"/>
</dbReference>
<evidence type="ECO:0000313" key="5">
    <source>
        <dbReference type="Proteomes" id="UP000006620"/>
    </source>
</evidence>
<feature type="transmembrane region" description="Helical" evidence="2">
    <location>
        <begin position="89"/>
        <end position="113"/>
    </location>
</feature>
<dbReference type="InterPro" id="IPR000045">
    <property type="entry name" value="Prepilin_IV_endopep_pep"/>
</dbReference>
<sequence>MLIDAVLLVILAVCTVTDIRTRKIYNKVIGPGLLAALGLQAAEGGWSGVLGAGIGFAAGLGILLIPYILGGMGAGDVKLLALVGAFKGAAFVGMAAVYMALLGGAMALCLLLLRRGWKERARSLWAAMVSVRSGLGLPAAQPLPGGAAALTYPYGPAIAGGCLLCYLARGWGIG</sequence>
<dbReference type="KEGG" id="pms:KNP414_03040"/>
<dbReference type="GO" id="GO:0006465">
    <property type="term" value="P:signal peptide processing"/>
    <property type="evidence" value="ECO:0007669"/>
    <property type="project" value="TreeGrafter"/>
</dbReference>
<keyword evidence="2" id="KW-1133">Transmembrane helix</keyword>